<dbReference type="AlphaFoldDB" id="A0A2G9YXQ5"/>
<evidence type="ECO:0000313" key="1">
    <source>
        <dbReference type="EMBL" id="PIP23959.1"/>
    </source>
</evidence>
<name>A0A2G9YXQ5_9BACT</name>
<sequence length="142" mass="16175">MASQVNRASARIGAKRLLALLFGRLPVDKDYTTKSGEWSEALLQLRDRHEEYEDLFEGLTFSRRPGRRPYSREVSKFLLRLQAGTVVQVINPGVTRLRIRSEVQKELYEHHARRVDEDTLSIVDQLATELAKNSILAVPSAS</sequence>
<evidence type="ECO:0000313" key="2">
    <source>
        <dbReference type="Proteomes" id="UP000230273"/>
    </source>
</evidence>
<organism evidence="1 2">
    <name type="scientific">Candidatus Nealsonbacteria bacterium CG23_combo_of_CG06-09_8_20_14_all_38_19</name>
    <dbReference type="NCBI Taxonomy" id="1974721"/>
    <lineage>
        <taxon>Bacteria</taxon>
        <taxon>Candidatus Nealsoniibacteriota</taxon>
    </lineage>
</organism>
<comment type="caution">
    <text evidence="1">The sequence shown here is derived from an EMBL/GenBank/DDBJ whole genome shotgun (WGS) entry which is preliminary data.</text>
</comment>
<dbReference type="EMBL" id="PCRP01000008">
    <property type="protein sequence ID" value="PIP23959.1"/>
    <property type="molecule type" value="Genomic_DNA"/>
</dbReference>
<proteinExistence type="predicted"/>
<dbReference type="Proteomes" id="UP000230273">
    <property type="component" value="Unassembled WGS sequence"/>
</dbReference>
<protein>
    <submittedName>
        <fullName evidence="1">Uncharacterized protein</fullName>
    </submittedName>
</protein>
<accession>A0A2G9YXQ5</accession>
<gene>
    <name evidence="1" type="ORF">COX36_00505</name>
</gene>
<reference evidence="1 2" key="1">
    <citation type="submission" date="2017-09" db="EMBL/GenBank/DDBJ databases">
        <title>Depth-based differentiation of microbial function through sediment-hosted aquifers and enrichment of novel symbionts in the deep terrestrial subsurface.</title>
        <authorList>
            <person name="Probst A.J."/>
            <person name="Ladd B."/>
            <person name="Jarett J.K."/>
            <person name="Geller-Mcgrath D.E."/>
            <person name="Sieber C.M."/>
            <person name="Emerson J.B."/>
            <person name="Anantharaman K."/>
            <person name="Thomas B.C."/>
            <person name="Malmstrom R."/>
            <person name="Stieglmeier M."/>
            <person name="Klingl A."/>
            <person name="Woyke T."/>
            <person name="Ryan C.M."/>
            <person name="Banfield J.F."/>
        </authorList>
    </citation>
    <scope>NUCLEOTIDE SEQUENCE [LARGE SCALE GENOMIC DNA]</scope>
    <source>
        <strain evidence="1">CG23_combo_of_CG06-09_8_20_14_all_38_19</strain>
    </source>
</reference>